<comment type="similarity">
    <text evidence="8">Belongs to the TonB-dependent receptor family.</text>
</comment>
<accession>A0A9D9IQX0</accession>
<keyword evidence="6 8" id="KW-0472">Membrane</keyword>
<gene>
    <name evidence="11" type="ORF">IAB88_06955</name>
</gene>
<evidence type="ECO:0000256" key="2">
    <source>
        <dbReference type="ARBA" id="ARBA00022448"/>
    </source>
</evidence>
<evidence type="ECO:0000259" key="9">
    <source>
        <dbReference type="Pfam" id="PF00593"/>
    </source>
</evidence>
<evidence type="ECO:0000256" key="3">
    <source>
        <dbReference type="ARBA" id="ARBA00022452"/>
    </source>
</evidence>
<dbReference type="Pfam" id="PF00593">
    <property type="entry name" value="TonB_dep_Rec_b-barrel"/>
    <property type="match status" value="1"/>
</dbReference>
<evidence type="ECO:0000256" key="4">
    <source>
        <dbReference type="ARBA" id="ARBA00022692"/>
    </source>
</evidence>
<dbReference type="InterPro" id="IPR036942">
    <property type="entry name" value="Beta-barrel_TonB_sf"/>
</dbReference>
<keyword evidence="4" id="KW-0812">Transmembrane</keyword>
<keyword evidence="2" id="KW-0813">Transport</keyword>
<evidence type="ECO:0000256" key="1">
    <source>
        <dbReference type="ARBA" id="ARBA00004571"/>
    </source>
</evidence>
<reference evidence="11" key="2">
    <citation type="journal article" date="2021" name="PeerJ">
        <title>Extensive microbial diversity within the chicken gut microbiome revealed by metagenomics and culture.</title>
        <authorList>
            <person name="Gilroy R."/>
            <person name="Ravi A."/>
            <person name="Getino M."/>
            <person name="Pursley I."/>
            <person name="Horton D.L."/>
            <person name="Alikhan N.F."/>
            <person name="Baker D."/>
            <person name="Gharbi K."/>
            <person name="Hall N."/>
            <person name="Watson M."/>
            <person name="Adriaenssens E.M."/>
            <person name="Foster-Nyarko E."/>
            <person name="Jarju S."/>
            <person name="Secka A."/>
            <person name="Antonio M."/>
            <person name="Oren A."/>
            <person name="Chaudhuri R.R."/>
            <person name="La Ragione R."/>
            <person name="Hildebrand F."/>
            <person name="Pallen M.J."/>
        </authorList>
    </citation>
    <scope>NUCLEOTIDE SEQUENCE</scope>
    <source>
        <strain evidence="11">6919</strain>
    </source>
</reference>
<dbReference type="InterPro" id="IPR000531">
    <property type="entry name" value="Beta-barrel_TonB"/>
</dbReference>
<keyword evidence="11" id="KW-0675">Receptor</keyword>
<organism evidence="11 12">
    <name type="scientific">Candidatus Limisoma faecipullorum</name>
    <dbReference type="NCBI Taxonomy" id="2840854"/>
    <lineage>
        <taxon>Bacteria</taxon>
        <taxon>Pseudomonadati</taxon>
        <taxon>Bacteroidota</taxon>
        <taxon>Bacteroidia</taxon>
        <taxon>Bacteroidales</taxon>
        <taxon>Candidatus Limisoma</taxon>
    </lineage>
</organism>
<evidence type="ECO:0000256" key="5">
    <source>
        <dbReference type="ARBA" id="ARBA00023077"/>
    </source>
</evidence>
<evidence type="ECO:0000256" key="8">
    <source>
        <dbReference type="RuleBase" id="RU003357"/>
    </source>
</evidence>
<dbReference type="Pfam" id="PF07715">
    <property type="entry name" value="Plug"/>
    <property type="match status" value="1"/>
</dbReference>
<dbReference type="GO" id="GO:0044718">
    <property type="term" value="P:siderophore transmembrane transport"/>
    <property type="evidence" value="ECO:0007669"/>
    <property type="project" value="TreeGrafter"/>
</dbReference>
<dbReference type="EMBL" id="JADIMC010000078">
    <property type="protein sequence ID" value="MBO8476715.1"/>
    <property type="molecule type" value="Genomic_DNA"/>
</dbReference>
<dbReference type="Gene3D" id="2.170.130.10">
    <property type="entry name" value="TonB-dependent receptor, plug domain"/>
    <property type="match status" value="1"/>
</dbReference>
<feature type="domain" description="TonB-dependent receptor-like beta-barrel" evidence="9">
    <location>
        <begin position="368"/>
        <end position="749"/>
    </location>
</feature>
<name>A0A9D9IQX0_9BACT</name>
<evidence type="ECO:0000313" key="11">
    <source>
        <dbReference type="EMBL" id="MBO8476715.1"/>
    </source>
</evidence>
<dbReference type="Gene3D" id="2.60.40.1120">
    <property type="entry name" value="Carboxypeptidase-like, regulatory domain"/>
    <property type="match status" value="1"/>
</dbReference>
<comment type="subcellular location">
    <subcellularLocation>
        <location evidence="1">Cell outer membrane</location>
        <topology evidence="1">Multi-pass membrane protein</topology>
    </subcellularLocation>
</comment>
<dbReference type="SUPFAM" id="SSF56935">
    <property type="entry name" value="Porins"/>
    <property type="match status" value="1"/>
</dbReference>
<reference evidence="11" key="1">
    <citation type="submission" date="2020-10" db="EMBL/GenBank/DDBJ databases">
        <authorList>
            <person name="Gilroy R."/>
        </authorList>
    </citation>
    <scope>NUCLEOTIDE SEQUENCE</scope>
    <source>
        <strain evidence="11">6919</strain>
    </source>
</reference>
<dbReference type="SUPFAM" id="SSF49464">
    <property type="entry name" value="Carboxypeptidase regulatory domain-like"/>
    <property type="match status" value="1"/>
</dbReference>
<dbReference type="InterPro" id="IPR012910">
    <property type="entry name" value="Plug_dom"/>
</dbReference>
<evidence type="ECO:0000256" key="7">
    <source>
        <dbReference type="ARBA" id="ARBA00023237"/>
    </source>
</evidence>
<dbReference type="InterPro" id="IPR037066">
    <property type="entry name" value="Plug_dom_sf"/>
</dbReference>
<evidence type="ECO:0000256" key="6">
    <source>
        <dbReference type="ARBA" id="ARBA00023136"/>
    </source>
</evidence>
<feature type="domain" description="TonB-dependent receptor plug" evidence="10">
    <location>
        <begin position="151"/>
        <end position="254"/>
    </location>
</feature>
<protein>
    <submittedName>
        <fullName evidence="11">TonB-dependent receptor</fullName>
    </submittedName>
</protein>
<sequence>MLKQRQNNSTCHNRQSRTKCAALSVSSYTKYSLLISTLLFLFFSFTSQAQQGHSIKGLISDKIEKTPLPYSLVQIYGTDKGTYADSTGHFTIENVKPGIYSLQISLLGYKTLVTPEYIVSTSDITIDAELESSTTELQEVSVTVSPFRRLAESPVGRYTIGLQEIEKSPGANRDISRIVQSYPGVAFSPIGYRNDLIVRGGGPSENRFYLDGIEIPIVNHFSTEGASGGPVGIIDADLIREVEFYTGAFPAGKGNALSSVLDFRLRDGYMDRNTLKATLGYSNVSLAANGHIGEKTSYIVSVRQSYLQFLFKVLGLPFLPTFTDAQFKIKTRFDKHNELTILGLGGIDNMRLNTDEKGEDAEYILSYLPKIQQNMFTIGTAYKHYAGNNIQTIVASHSYLQNKNTKYRNNDESSPDNLSLRLRSTEQETKMRFENLLIANNWKVNAGVNIEYSNYNNTSYQKVFTNDTHTYDYHTSLDILRWGFFGTASYETDRFTASLGIRSDACNFSNETRHLYNQLSPRLALSWRVANSIYLSANIGRYYQLPPYTAMGFKDKGELVNKNLKYMRSDQAGTGISYQINNLQISAEGFFKRYGNIPLSVNDGIPLMCKGNDYGVIGNEQLIPTAEGHSYGAELMLKWLITGKFNLAASFTIFRSEYRNNKESDYVASAWDNRFIFNASGTYNFPKNWSIGAKISCIGGTPYTPYDPDKSSLITAWDAQGRPYYDYSQYNTMRLPAYGQLDIRIDKSFYFKNCMLGFYIDLQNVTKSTLKQQDILMSTGQIDPQNPERYIMKHIKQESGTLLPTIGITFEI</sequence>
<dbReference type="GO" id="GO:0009279">
    <property type="term" value="C:cell outer membrane"/>
    <property type="evidence" value="ECO:0007669"/>
    <property type="project" value="UniProtKB-SubCell"/>
</dbReference>
<dbReference type="PANTHER" id="PTHR30069:SF57">
    <property type="entry name" value="TONB-DEPENDENT RECEPTOR"/>
    <property type="match status" value="1"/>
</dbReference>
<dbReference type="Gene3D" id="2.40.170.20">
    <property type="entry name" value="TonB-dependent receptor, beta-barrel domain"/>
    <property type="match status" value="1"/>
</dbReference>
<dbReference type="AlphaFoldDB" id="A0A9D9IQX0"/>
<dbReference type="Proteomes" id="UP000823598">
    <property type="component" value="Unassembled WGS sequence"/>
</dbReference>
<evidence type="ECO:0000259" key="10">
    <source>
        <dbReference type="Pfam" id="PF07715"/>
    </source>
</evidence>
<keyword evidence="7" id="KW-0998">Cell outer membrane</keyword>
<dbReference type="GO" id="GO:0015344">
    <property type="term" value="F:siderophore uptake transmembrane transporter activity"/>
    <property type="evidence" value="ECO:0007669"/>
    <property type="project" value="TreeGrafter"/>
</dbReference>
<keyword evidence="3" id="KW-1134">Transmembrane beta strand</keyword>
<dbReference type="Pfam" id="PF13715">
    <property type="entry name" value="CarbopepD_reg_2"/>
    <property type="match status" value="1"/>
</dbReference>
<dbReference type="InterPro" id="IPR008969">
    <property type="entry name" value="CarboxyPept-like_regulatory"/>
</dbReference>
<dbReference type="PANTHER" id="PTHR30069">
    <property type="entry name" value="TONB-DEPENDENT OUTER MEMBRANE RECEPTOR"/>
    <property type="match status" value="1"/>
</dbReference>
<proteinExistence type="inferred from homology"/>
<evidence type="ECO:0000313" key="12">
    <source>
        <dbReference type="Proteomes" id="UP000823598"/>
    </source>
</evidence>
<comment type="caution">
    <text evidence="11">The sequence shown here is derived from an EMBL/GenBank/DDBJ whole genome shotgun (WGS) entry which is preliminary data.</text>
</comment>
<keyword evidence="5 8" id="KW-0798">TonB box</keyword>
<dbReference type="InterPro" id="IPR039426">
    <property type="entry name" value="TonB-dep_rcpt-like"/>
</dbReference>